<accession>A0A409YJM9</accession>
<organism evidence="4 5">
    <name type="scientific">Gymnopilus dilepis</name>
    <dbReference type="NCBI Taxonomy" id="231916"/>
    <lineage>
        <taxon>Eukaryota</taxon>
        <taxon>Fungi</taxon>
        <taxon>Dikarya</taxon>
        <taxon>Basidiomycota</taxon>
        <taxon>Agaricomycotina</taxon>
        <taxon>Agaricomycetes</taxon>
        <taxon>Agaricomycetidae</taxon>
        <taxon>Agaricales</taxon>
        <taxon>Agaricineae</taxon>
        <taxon>Hymenogastraceae</taxon>
        <taxon>Gymnopilus</taxon>
    </lineage>
</organism>
<gene>
    <name evidence="4" type="ORF">CVT26_008060</name>
</gene>
<dbReference type="FunCoup" id="A0A409YJM9">
    <property type="interactions" value="97"/>
</dbReference>
<protein>
    <submittedName>
        <fullName evidence="4">Uncharacterized protein</fullName>
    </submittedName>
</protein>
<dbReference type="Pfam" id="PF06046">
    <property type="entry name" value="Sec6"/>
    <property type="match status" value="1"/>
</dbReference>
<dbReference type="PANTHER" id="PTHR21292:SF1">
    <property type="entry name" value="EXOCYST COMPLEX COMPONENT 3"/>
    <property type="match status" value="1"/>
</dbReference>
<dbReference type="InParanoid" id="A0A409YJM9"/>
<evidence type="ECO:0000256" key="1">
    <source>
        <dbReference type="ARBA" id="ARBA00009447"/>
    </source>
</evidence>
<reference evidence="4 5" key="1">
    <citation type="journal article" date="2018" name="Evol. Lett.">
        <title>Horizontal gene cluster transfer increased hallucinogenic mushroom diversity.</title>
        <authorList>
            <person name="Reynolds H.T."/>
            <person name="Vijayakumar V."/>
            <person name="Gluck-Thaler E."/>
            <person name="Korotkin H.B."/>
            <person name="Matheny P.B."/>
            <person name="Slot J.C."/>
        </authorList>
    </citation>
    <scope>NUCLEOTIDE SEQUENCE [LARGE SCALE GENOMIC DNA]</scope>
    <source>
        <strain evidence="4 5">SRW20</strain>
    </source>
</reference>
<comment type="caution">
    <text evidence="4">The sequence shown here is derived from an EMBL/GenBank/DDBJ whole genome shotgun (WGS) entry which is preliminary data.</text>
</comment>
<dbReference type="AlphaFoldDB" id="A0A409YJM9"/>
<dbReference type="InterPro" id="IPR042532">
    <property type="entry name" value="EXOC3/Sec6_C"/>
</dbReference>
<dbReference type="GO" id="GO:0000145">
    <property type="term" value="C:exocyst"/>
    <property type="evidence" value="ECO:0007669"/>
    <property type="project" value="InterPro"/>
</dbReference>
<dbReference type="Proteomes" id="UP000284706">
    <property type="component" value="Unassembled WGS sequence"/>
</dbReference>
<dbReference type="GO" id="GO:0006887">
    <property type="term" value="P:exocytosis"/>
    <property type="evidence" value="ECO:0007669"/>
    <property type="project" value="UniProtKB-KW"/>
</dbReference>
<keyword evidence="2" id="KW-0813">Transport</keyword>
<dbReference type="Gene3D" id="1.10.357.70">
    <property type="entry name" value="Exocyst complex component Sec6, C-terminal domain"/>
    <property type="match status" value="1"/>
</dbReference>
<dbReference type="GO" id="GO:0051601">
    <property type="term" value="P:exocyst localization"/>
    <property type="evidence" value="ECO:0007669"/>
    <property type="project" value="TreeGrafter"/>
</dbReference>
<dbReference type="Gene3D" id="1.10.357.50">
    <property type="match status" value="1"/>
</dbReference>
<keyword evidence="3" id="KW-0268">Exocytosis</keyword>
<evidence type="ECO:0000256" key="2">
    <source>
        <dbReference type="ARBA" id="ARBA00022448"/>
    </source>
</evidence>
<dbReference type="EMBL" id="NHYE01000764">
    <property type="protein sequence ID" value="PPR03212.1"/>
    <property type="molecule type" value="Genomic_DNA"/>
</dbReference>
<dbReference type="PANTHER" id="PTHR21292">
    <property type="entry name" value="EXOCYST COMPLEX COMPONENT SEC6-RELATED"/>
    <property type="match status" value="1"/>
</dbReference>
<comment type="similarity">
    <text evidence="1">Belongs to the SEC6 family.</text>
</comment>
<keyword evidence="5" id="KW-1185">Reference proteome</keyword>
<dbReference type="InterPro" id="IPR010326">
    <property type="entry name" value="EXOC3/Sec6"/>
</dbReference>
<proteinExistence type="inferred from homology"/>
<evidence type="ECO:0000313" key="5">
    <source>
        <dbReference type="Proteomes" id="UP000284706"/>
    </source>
</evidence>
<dbReference type="STRING" id="231916.A0A409YJM9"/>
<evidence type="ECO:0000313" key="4">
    <source>
        <dbReference type="EMBL" id="PPR03212.1"/>
    </source>
</evidence>
<name>A0A409YJM9_9AGAR</name>
<dbReference type="FunFam" id="1.10.357.50:FF:000006">
    <property type="entry name" value="Exocyst complex component sec6"/>
    <property type="match status" value="1"/>
</dbReference>
<dbReference type="OrthoDB" id="190098at2759"/>
<dbReference type="GO" id="GO:0000149">
    <property type="term" value="F:SNARE binding"/>
    <property type="evidence" value="ECO:0007669"/>
    <property type="project" value="TreeGrafter"/>
</dbReference>
<evidence type="ECO:0000256" key="3">
    <source>
        <dbReference type="ARBA" id="ARBA00022483"/>
    </source>
</evidence>
<sequence length="750" mass="85239">MAAPTGPVSAAQAIGEYLQSPDDLVKVSAFRKKLEKEKASIDTRLKNGVKEQLQATRLGLKKFLSTRDNVQAIKDEMVTIERECEDPSVRVATFDQISRVSMVHRNFESTEEMVNNLLAMAAQLDDLEQMLAADRREIVGPAPNLLIIHYQLNQLERFRNQTMHQAKKASPSSQATLTRWFERLNKVISEFDDHIVDLAKNVLGLVRAGHSDVVVKLIKIAEVEGKEDEKTVVMRFVKKAAKVDAALKFKSLQAEARVLKHYRSKIVKAITQSIHEKVEEAYKRSEDDPVGFLESLTWIYQDIIRIESDVVPCFPADYDIYSLYLREYHKALNTVVKKIASLKTEASVLLTLYEWLKEYKANMKELNVPPELLDPPLLDGKEQTLIEGYVQIIIQKLDEWSANLMKTEVADFIKREEPPEIDSDGMYGMQGGVILFQMVNQQIDLATESGQGAILARVVAETNRVMRSIQDQWSKTIDAEFKKQVEKPEEVAGGLVEYCIALANDQIKSADFAEALLARIEPLVSEKYRAPINERLNDAIDGYLDVAKKCMQTLIDIIFNDLKPATKNLFQPPWYDGIMRQIVETMRDYMTDYQSYLNPALLDLLVEDLIEAFLLSYLNALANAPKLRMPAAADRFKEDITEVFEFFTTLAPVKDVEARFEVLEMILAMLEASKDIAFLSFWSFAKVHGPNLAFVEGLMKSRGDFDRSAVSEIMDSIKRKVKDEGLTDPPEPTIMKKVNVQNVFTRFLRS</sequence>